<dbReference type="EMBL" id="QJKJ01001884">
    <property type="protein sequence ID" value="RDY05419.1"/>
    <property type="molecule type" value="Genomic_DNA"/>
</dbReference>
<evidence type="ECO:0000313" key="2">
    <source>
        <dbReference type="Proteomes" id="UP000257109"/>
    </source>
</evidence>
<accession>A0A371HRL1</accession>
<gene>
    <name evidence="1" type="ORF">CR513_10759</name>
</gene>
<reference evidence="1" key="1">
    <citation type="submission" date="2018-05" db="EMBL/GenBank/DDBJ databases">
        <title>Draft genome of Mucuna pruriens seed.</title>
        <authorList>
            <person name="Nnadi N.E."/>
            <person name="Vos R."/>
            <person name="Hasami M.H."/>
            <person name="Devisetty U.K."/>
            <person name="Aguiy J.C."/>
        </authorList>
    </citation>
    <scope>NUCLEOTIDE SEQUENCE [LARGE SCALE GENOMIC DNA]</scope>
    <source>
        <strain evidence="1">JCA_2017</strain>
    </source>
</reference>
<comment type="caution">
    <text evidence="1">The sequence shown here is derived from an EMBL/GenBank/DDBJ whole genome shotgun (WGS) entry which is preliminary data.</text>
</comment>
<dbReference type="AlphaFoldDB" id="A0A371HRL1"/>
<proteinExistence type="predicted"/>
<sequence length="100" mass="10801">MASNGRTLKEWATFDIMGSAASKIVNEVVVADNQRLENKITKLTSLVRQLAIGQNHNSPPVRVCDICASIIDIPTTTSIHTTTTYAIEFLGGFGQADGHE</sequence>
<feature type="non-terminal residue" evidence="1">
    <location>
        <position position="1"/>
    </location>
</feature>
<dbReference type="OrthoDB" id="999762at2759"/>
<organism evidence="1 2">
    <name type="scientific">Mucuna pruriens</name>
    <name type="common">Velvet bean</name>
    <name type="synonym">Dolichos pruriens</name>
    <dbReference type="NCBI Taxonomy" id="157652"/>
    <lineage>
        <taxon>Eukaryota</taxon>
        <taxon>Viridiplantae</taxon>
        <taxon>Streptophyta</taxon>
        <taxon>Embryophyta</taxon>
        <taxon>Tracheophyta</taxon>
        <taxon>Spermatophyta</taxon>
        <taxon>Magnoliopsida</taxon>
        <taxon>eudicotyledons</taxon>
        <taxon>Gunneridae</taxon>
        <taxon>Pentapetalae</taxon>
        <taxon>rosids</taxon>
        <taxon>fabids</taxon>
        <taxon>Fabales</taxon>
        <taxon>Fabaceae</taxon>
        <taxon>Papilionoideae</taxon>
        <taxon>50 kb inversion clade</taxon>
        <taxon>NPAAA clade</taxon>
        <taxon>indigoferoid/millettioid clade</taxon>
        <taxon>Phaseoleae</taxon>
        <taxon>Mucuna</taxon>
    </lineage>
</organism>
<dbReference type="Proteomes" id="UP000257109">
    <property type="component" value="Unassembled WGS sequence"/>
</dbReference>
<keyword evidence="2" id="KW-1185">Reference proteome</keyword>
<protein>
    <submittedName>
        <fullName evidence="1">Uncharacterized protein</fullName>
    </submittedName>
</protein>
<name>A0A371HRL1_MUCPR</name>
<evidence type="ECO:0000313" key="1">
    <source>
        <dbReference type="EMBL" id="RDY05419.1"/>
    </source>
</evidence>